<evidence type="ECO:0000313" key="1">
    <source>
        <dbReference type="EMBL" id="CEK87843.1"/>
    </source>
</evidence>
<protein>
    <submittedName>
        <fullName evidence="1">Uncharacterized protein</fullName>
    </submittedName>
</protein>
<accession>A0A0B7B477</accession>
<feature type="non-terminal residue" evidence="1">
    <location>
        <position position="1"/>
    </location>
</feature>
<dbReference type="AlphaFoldDB" id="A0A0B7B477"/>
<reference evidence="1" key="1">
    <citation type="submission" date="2014-12" db="EMBL/GenBank/DDBJ databases">
        <title>Insight into the proteome of Arion vulgaris.</title>
        <authorList>
            <person name="Aradska J."/>
            <person name="Bulat T."/>
            <person name="Smidak R."/>
            <person name="Sarate P."/>
            <person name="Gangsoo J."/>
            <person name="Sialana F."/>
            <person name="Bilban M."/>
            <person name="Lubec G."/>
        </authorList>
    </citation>
    <scope>NUCLEOTIDE SEQUENCE</scope>
    <source>
        <tissue evidence="1">Skin</tissue>
    </source>
</reference>
<name>A0A0B7B477_9EUPU</name>
<sequence>SCMVDISLPFTVQTLNKDNKVKQCHNNVCKYAVSDVHVPKHSASVLYNRRIYTVHEPRTDSNENKPSHLHRRADHLTSTEELTTSHSQEDIHLTFKYEHITL</sequence>
<dbReference type="EMBL" id="HACG01040978">
    <property type="protein sequence ID" value="CEK87843.1"/>
    <property type="molecule type" value="Transcribed_RNA"/>
</dbReference>
<gene>
    <name evidence="1" type="primary">ORF161688</name>
</gene>
<proteinExistence type="predicted"/>
<organism evidence="1">
    <name type="scientific">Arion vulgaris</name>
    <dbReference type="NCBI Taxonomy" id="1028688"/>
    <lineage>
        <taxon>Eukaryota</taxon>
        <taxon>Metazoa</taxon>
        <taxon>Spiralia</taxon>
        <taxon>Lophotrochozoa</taxon>
        <taxon>Mollusca</taxon>
        <taxon>Gastropoda</taxon>
        <taxon>Heterobranchia</taxon>
        <taxon>Euthyneura</taxon>
        <taxon>Panpulmonata</taxon>
        <taxon>Eupulmonata</taxon>
        <taxon>Stylommatophora</taxon>
        <taxon>Helicina</taxon>
        <taxon>Arionoidea</taxon>
        <taxon>Arionidae</taxon>
        <taxon>Arion</taxon>
    </lineage>
</organism>